<accession>A0AAD5USC8</accession>
<protein>
    <submittedName>
        <fullName evidence="1">Uncharacterized protein</fullName>
    </submittedName>
</protein>
<evidence type="ECO:0000313" key="2">
    <source>
        <dbReference type="Proteomes" id="UP001212997"/>
    </source>
</evidence>
<gene>
    <name evidence="1" type="ORF">NLI96_g11898</name>
</gene>
<name>A0AAD5USC8_9APHY</name>
<dbReference type="SUPFAM" id="SSF56399">
    <property type="entry name" value="ADP-ribosylation"/>
    <property type="match status" value="1"/>
</dbReference>
<reference evidence="1" key="1">
    <citation type="submission" date="2022-07" db="EMBL/GenBank/DDBJ databases">
        <title>Genome Sequence of Physisporinus lineatus.</title>
        <authorList>
            <person name="Buettner E."/>
        </authorList>
    </citation>
    <scope>NUCLEOTIDE SEQUENCE</scope>
    <source>
        <strain evidence="1">VT162</strain>
    </source>
</reference>
<comment type="caution">
    <text evidence="1">The sequence shown here is derived from an EMBL/GenBank/DDBJ whole genome shotgun (WGS) entry which is preliminary data.</text>
</comment>
<sequence>MDNDPEAELVRTFFENTWTHNSNVPRVEAVWKIYMSVEITHAFWDYRNLLIVKADEYYKSLWTENSPQRVILLNNVVMGNAMKLQSNRKGLIRVGKLLLRTKTSQLTAYKPPDGYHSVVGEPGNILSYPEAVVYDEHAILPIYLVTYVPSVDRFGENALLSAQPSRALVRQAIKC</sequence>
<dbReference type="EMBL" id="JANAWD010000873">
    <property type="protein sequence ID" value="KAJ3475344.1"/>
    <property type="molecule type" value="Genomic_DNA"/>
</dbReference>
<keyword evidence="2" id="KW-1185">Reference proteome</keyword>
<dbReference type="Gene3D" id="3.90.228.10">
    <property type="match status" value="1"/>
</dbReference>
<dbReference type="Proteomes" id="UP001212997">
    <property type="component" value="Unassembled WGS sequence"/>
</dbReference>
<organism evidence="1 2">
    <name type="scientific">Meripilus lineatus</name>
    <dbReference type="NCBI Taxonomy" id="2056292"/>
    <lineage>
        <taxon>Eukaryota</taxon>
        <taxon>Fungi</taxon>
        <taxon>Dikarya</taxon>
        <taxon>Basidiomycota</taxon>
        <taxon>Agaricomycotina</taxon>
        <taxon>Agaricomycetes</taxon>
        <taxon>Polyporales</taxon>
        <taxon>Meripilaceae</taxon>
        <taxon>Meripilus</taxon>
    </lineage>
</organism>
<dbReference type="AlphaFoldDB" id="A0AAD5USC8"/>
<proteinExistence type="predicted"/>
<evidence type="ECO:0000313" key="1">
    <source>
        <dbReference type="EMBL" id="KAJ3475344.1"/>
    </source>
</evidence>